<dbReference type="PANTHER" id="PTHR34220:SF7">
    <property type="entry name" value="SENSOR HISTIDINE KINASE YPDA"/>
    <property type="match status" value="1"/>
</dbReference>
<evidence type="ECO:0000259" key="14">
    <source>
        <dbReference type="PROSITE" id="PS50885"/>
    </source>
</evidence>
<dbReference type="Pfam" id="PF00672">
    <property type="entry name" value="HAMP"/>
    <property type="match status" value="1"/>
</dbReference>
<dbReference type="SMART" id="SM00387">
    <property type="entry name" value="HATPase_c"/>
    <property type="match status" value="1"/>
</dbReference>
<dbReference type="Pfam" id="PF06580">
    <property type="entry name" value="His_kinase"/>
    <property type="match status" value="1"/>
</dbReference>
<dbReference type="Pfam" id="PF02743">
    <property type="entry name" value="dCache_1"/>
    <property type="match status" value="1"/>
</dbReference>
<evidence type="ECO:0000256" key="3">
    <source>
        <dbReference type="ARBA" id="ARBA00012438"/>
    </source>
</evidence>
<accession>A0A9D2PTX2</accession>
<dbReference type="InterPro" id="IPR004358">
    <property type="entry name" value="Sig_transdc_His_kin-like_C"/>
</dbReference>
<dbReference type="InterPro" id="IPR050640">
    <property type="entry name" value="Bact_2-comp_sensor_kinase"/>
</dbReference>
<keyword evidence="5" id="KW-0597">Phosphoprotein</keyword>
<comment type="caution">
    <text evidence="15">The sequence shown here is derived from an EMBL/GenBank/DDBJ whole genome shotgun (WGS) entry which is preliminary data.</text>
</comment>
<keyword evidence="9 12" id="KW-1133">Transmembrane helix</keyword>
<comment type="catalytic activity">
    <reaction evidence="1">
        <text>ATP + protein L-histidine = ADP + protein N-phospho-L-histidine.</text>
        <dbReference type="EC" id="2.7.13.3"/>
    </reaction>
</comment>
<dbReference type="GO" id="GO:0005886">
    <property type="term" value="C:plasma membrane"/>
    <property type="evidence" value="ECO:0007669"/>
    <property type="project" value="UniProtKB-SubCell"/>
</dbReference>
<evidence type="ECO:0000313" key="15">
    <source>
        <dbReference type="EMBL" id="HJC66218.1"/>
    </source>
</evidence>
<keyword evidence="8 15" id="KW-0418">Kinase</keyword>
<dbReference type="Gene3D" id="6.10.340.10">
    <property type="match status" value="1"/>
</dbReference>
<dbReference type="Proteomes" id="UP000823863">
    <property type="component" value="Unassembled WGS sequence"/>
</dbReference>
<dbReference type="InterPro" id="IPR033479">
    <property type="entry name" value="dCache_1"/>
</dbReference>
<reference evidence="15" key="1">
    <citation type="journal article" date="2021" name="PeerJ">
        <title>Extensive microbial diversity within the chicken gut microbiome revealed by metagenomics and culture.</title>
        <authorList>
            <person name="Gilroy R."/>
            <person name="Ravi A."/>
            <person name="Getino M."/>
            <person name="Pursley I."/>
            <person name="Horton D.L."/>
            <person name="Alikhan N.F."/>
            <person name="Baker D."/>
            <person name="Gharbi K."/>
            <person name="Hall N."/>
            <person name="Watson M."/>
            <person name="Adriaenssens E.M."/>
            <person name="Foster-Nyarko E."/>
            <person name="Jarju S."/>
            <person name="Secka A."/>
            <person name="Antonio M."/>
            <person name="Oren A."/>
            <person name="Chaudhuri R.R."/>
            <person name="La Ragione R."/>
            <person name="Hildebrand F."/>
            <person name="Pallen M.J."/>
        </authorList>
    </citation>
    <scope>NUCLEOTIDE SEQUENCE</scope>
    <source>
        <strain evidence="15">CHK198-12963</strain>
    </source>
</reference>
<dbReference type="CDD" id="cd06225">
    <property type="entry name" value="HAMP"/>
    <property type="match status" value="1"/>
</dbReference>
<dbReference type="InterPro" id="IPR003660">
    <property type="entry name" value="HAMP_dom"/>
</dbReference>
<feature type="transmembrane region" description="Helical" evidence="12">
    <location>
        <begin position="296"/>
        <end position="316"/>
    </location>
</feature>
<dbReference type="InterPro" id="IPR005467">
    <property type="entry name" value="His_kinase_dom"/>
</dbReference>
<dbReference type="PROSITE" id="PS50109">
    <property type="entry name" value="HIS_KIN"/>
    <property type="match status" value="1"/>
</dbReference>
<keyword evidence="7 12" id="KW-0812">Transmembrane</keyword>
<dbReference type="SUPFAM" id="SSF55874">
    <property type="entry name" value="ATPase domain of HSP90 chaperone/DNA topoisomerase II/histidine kinase"/>
    <property type="match status" value="1"/>
</dbReference>
<reference evidence="15" key="2">
    <citation type="submission" date="2021-04" db="EMBL/GenBank/DDBJ databases">
        <authorList>
            <person name="Gilroy R."/>
        </authorList>
    </citation>
    <scope>NUCLEOTIDE SEQUENCE</scope>
    <source>
        <strain evidence="15">CHK198-12963</strain>
    </source>
</reference>
<evidence type="ECO:0000256" key="7">
    <source>
        <dbReference type="ARBA" id="ARBA00022692"/>
    </source>
</evidence>
<comment type="subcellular location">
    <subcellularLocation>
        <location evidence="2">Cell membrane</location>
        <topology evidence="2">Multi-pass membrane protein</topology>
    </subcellularLocation>
</comment>
<name>A0A9D2PTX2_9FIRM</name>
<gene>
    <name evidence="15" type="ORF">H9931_05785</name>
</gene>
<evidence type="ECO:0000256" key="10">
    <source>
        <dbReference type="ARBA" id="ARBA00023012"/>
    </source>
</evidence>
<feature type="domain" description="Histidine kinase" evidence="13">
    <location>
        <begin position="477"/>
        <end position="587"/>
    </location>
</feature>
<evidence type="ECO:0000256" key="9">
    <source>
        <dbReference type="ARBA" id="ARBA00022989"/>
    </source>
</evidence>
<keyword evidence="11 12" id="KW-0472">Membrane</keyword>
<protein>
    <recommendedName>
        <fullName evidence="3">histidine kinase</fullName>
        <ecNumber evidence="3">2.7.13.3</ecNumber>
    </recommendedName>
</protein>
<evidence type="ECO:0000259" key="13">
    <source>
        <dbReference type="PROSITE" id="PS50109"/>
    </source>
</evidence>
<dbReference type="SMART" id="SM00304">
    <property type="entry name" value="HAMP"/>
    <property type="match status" value="1"/>
</dbReference>
<keyword evidence="6" id="KW-0808">Transferase</keyword>
<keyword evidence="4" id="KW-1003">Cell membrane</keyword>
<dbReference type="EMBL" id="DWWB01000029">
    <property type="protein sequence ID" value="HJC66218.1"/>
    <property type="molecule type" value="Genomic_DNA"/>
</dbReference>
<evidence type="ECO:0000256" key="2">
    <source>
        <dbReference type="ARBA" id="ARBA00004651"/>
    </source>
</evidence>
<sequence>MENPEKKGLLKCMSIRSTIYIYFTVSALAAILLIGLSLYGRFSGQLTATISQENQAMLSQVNRSVDSYLQTIMKLSDSLYYGVIKNADLSDESVSSDFTLLYDNNKDCIANIALLSKEGELLAAVPAARLKTGLDVTKEPWFQTTLERTDNLYFTTPHVQYIFDNSENQYRWVITFTRSVEITSGTSTEQGILLLDISYTSFQQLLDNITLGNQGYIYMVSGGGELIYHPKMQLIDVGLADENYEKAAARRDGNYEEIYEGERRNITVKSVGYTGWKLVGVMPEANISLNVLKTQLFIVFVVAFFLFVLMVINAYISSRITGPIKRLEKSVNALEAGKLDTEIYIGGSYEIRHLGRSIRDMAGQIQVLMNDIVAEHESKRKSEFDTLQSQINPHFLYNTLDIIVWMIENEQKAEAVKVVTALARFFRISLSKGRSIIPVKDELEHVRNYLMIQQMRFKNKFTYQIESEPETLNLASLKLMLQPLVENAIYHGMEFMDGDGEILVRAFLEEGELIFTISDNGLGMTEEQVNGLLKENTVHASSKRGSGIGVKNVNERIRLYFGEQYGLSIESEPDEGTTIWIHLPAIPYAEILEKEKK</sequence>
<dbReference type="PROSITE" id="PS50885">
    <property type="entry name" value="HAMP"/>
    <property type="match status" value="1"/>
</dbReference>
<dbReference type="InterPro" id="IPR010559">
    <property type="entry name" value="Sig_transdc_His_kin_internal"/>
</dbReference>
<dbReference type="GO" id="GO:0000155">
    <property type="term" value="F:phosphorelay sensor kinase activity"/>
    <property type="evidence" value="ECO:0007669"/>
    <property type="project" value="InterPro"/>
</dbReference>
<evidence type="ECO:0000313" key="16">
    <source>
        <dbReference type="Proteomes" id="UP000823863"/>
    </source>
</evidence>
<dbReference type="EC" id="2.7.13.3" evidence="3"/>
<evidence type="ECO:0000256" key="5">
    <source>
        <dbReference type="ARBA" id="ARBA00022553"/>
    </source>
</evidence>
<organism evidence="15 16">
    <name type="scientific">Candidatus Enterocloster excrementigallinarum</name>
    <dbReference type="NCBI Taxonomy" id="2838558"/>
    <lineage>
        <taxon>Bacteria</taxon>
        <taxon>Bacillati</taxon>
        <taxon>Bacillota</taxon>
        <taxon>Clostridia</taxon>
        <taxon>Lachnospirales</taxon>
        <taxon>Lachnospiraceae</taxon>
        <taxon>Enterocloster</taxon>
    </lineage>
</organism>
<evidence type="ECO:0000256" key="11">
    <source>
        <dbReference type="ARBA" id="ARBA00023136"/>
    </source>
</evidence>
<dbReference type="PANTHER" id="PTHR34220">
    <property type="entry name" value="SENSOR HISTIDINE KINASE YPDA"/>
    <property type="match status" value="1"/>
</dbReference>
<proteinExistence type="predicted"/>
<evidence type="ECO:0000256" key="4">
    <source>
        <dbReference type="ARBA" id="ARBA00022475"/>
    </source>
</evidence>
<dbReference type="CDD" id="cd12912">
    <property type="entry name" value="PDC2_MCP_like"/>
    <property type="match status" value="1"/>
</dbReference>
<feature type="transmembrane region" description="Helical" evidence="12">
    <location>
        <begin position="20"/>
        <end position="40"/>
    </location>
</feature>
<dbReference type="SUPFAM" id="SSF158472">
    <property type="entry name" value="HAMP domain-like"/>
    <property type="match status" value="1"/>
</dbReference>
<evidence type="ECO:0000256" key="8">
    <source>
        <dbReference type="ARBA" id="ARBA00022777"/>
    </source>
</evidence>
<dbReference type="AlphaFoldDB" id="A0A9D2PTX2"/>
<dbReference type="InterPro" id="IPR003594">
    <property type="entry name" value="HATPase_dom"/>
</dbReference>
<dbReference type="Gene3D" id="3.30.450.20">
    <property type="entry name" value="PAS domain"/>
    <property type="match status" value="2"/>
</dbReference>
<evidence type="ECO:0000256" key="6">
    <source>
        <dbReference type="ARBA" id="ARBA00022679"/>
    </source>
</evidence>
<dbReference type="Gene3D" id="3.30.565.10">
    <property type="entry name" value="Histidine kinase-like ATPase, C-terminal domain"/>
    <property type="match status" value="1"/>
</dbReference>
<keyword evidence="10" id="KW-0902">Two-component regulatory system</keyword>
<dbReference type="Pfam" id="PF02518">
    <property type="entry name" value="HATPase_c"/>
    <property type="match status" value="1"/>
</dbReference>
<dbReference type="PRINTS" id="PR00344">
    <property type="entry name" value="BCTRLSENSOR"/>
</dbReference>
<dbReference type="InterPro" id="IPR036890">
    <property type="entry name" value="HATPase_C_sf"/>
</dbReference>
<evidence type="ECO:0000256" key="1">
    <source>
        <dbReference type="ARBA" id="ARBA00000085"/>
    </source>
</evidence>
<evidence type="ECO:0000256" key="12">
    <source>
        <dbReference type="SAM" id="Phobius"/>
    </source>
</evidence>
<feature type="domain" description="HAMP" evidence="14">
    <location>
        <begin position="318"/>
        <end position="370"/>
    </location>
</feature>